<organism evidence="2">
    <name type="scientific">Tanacetum cinerariifolium</name>
    <name type="common">Dalmatian daisy</name>
    <name type="synonym">Chrysanthemum cinerariifolium</name>
    <dbReference type="NCBI Taxonomy" id="118510"/>
    <lineage>
        <taxon>Eukaryota</taxon>
        <taxon>Viridiplantae</taxon>
        <taxon>Streptophyta</taxon>
        <taxon>Embryophyta</taxon>
        <taxon>Tracheophyta</taxon>
        <taxon>Spermatophyta</taxon>
        <taxon>Magnoliopsida</taxon>
        <taxon>eudicotyledons</taxon>
        <taxon>Gunneridae</taxon>
        <taxon>Pentapetalae</taxon>
        <taxon>asterids</taxon>
        <taxon>campanulids</taxon>
        <taxon>Asterales</taxon>
        <taxon>Asteraceae</taxon>
        <taxon>Asteroideae</taxon>
        <taxon>Anthemideae</taxon>
        <taxon>Anthemidinae</taxon>
        <taxon>Tanacetum</taxon>
    </lineage>
</organism>
<evidence type="ECO:0000256" key="1">
    <source>
        <dbReference type="SAM" id="SignalP"/>
    </source>
</evidence>
<feature type="chain" id="PRO_5025546963" evidence="1">
    <location>
        <begin position="20"/>
        <end position="106"/>
    </location>
</feature>
<feature type="signal peptide" evidence="1">
    <location>
        <begin position="1"/>
        <end position="19"/>
    </location>
</feature>
<name>A0A699JH29_TANCI</name>
<keyword evidence="1" id="KW-0732">Signal</keyword>
<reference evidence="2" key="1">
    <citation type="journal article" date="2019" name="Sci. Rep.">
        <title>Draft genome of Tanacetum cinerariifolium, the natural source of mosquito coil.</title>
        <authorList>
            <person name="Yamashiro T."/>
            <person name="Shiraishi A."/>
            <person name="Satake H."/>
            <person name="Nakayama K."/>
        </authorList>
    </citation>
    <scope>NUCLEOTIDE SEQUENCE</scope>
</reference>
<protein>
    <submittedName>
        <fullName evidence="2">Uncharacterized protein</fullName>
    </submittedName>
</protein>
<dbReference type="AlphaFoldDB" id="A0A699JH29"/>
<proteinExistence type="predicted"/>
<accession>A0A699JH29</accession>
<dbReference type="EMBL" id="BKCJ010413355">
    <property type="protein sequence ID" value="GFA37571.1"/>
    <property type="molecule type" value="Genomic_DNA"/>
</dbReference>
<gene>
    <name evidence="2" type="ORF">Tci_609543</name>
</gene>
<comment type="caution">
    <text evidence="2">The sequence shown here is derived from an EMBL/GenBank/DDBJ whole genome shotgun (WGS) entry which is preliminary data.</text>
</comment>
<evidence type="ECO:0000313" key="2">
    <source>
        <dbReference type="EMBL" id="GFA37571.1"/>
    </source>
</evidence>
<sequence>GVTWIWTVVLVGKTVNSSGATVYWWERGSWQEESLNSYKSIAKLINLKSKKVGEDTNFIVHFEFCGINKVVSILPFSDLFSCERDGGGFHYFLKLYGFLWQRQKRS</sequence>
<feature type="non-terminal residue" evidence="2">
    <location>
        <position position="1"/>
    </location>
</feature>